<sequence length="133" mass="14726">MARRVLPKRGPKRDATPKVVHLIGILAYTAWGGWAYILINLSPDGFGNKMLFLLASFGALFLTFLYLFYQAGKAATGKSPSIVFYPAGRRAFFVGIFVFLLGVMKLLKIFNILNAGLLGLVMLLVEVQLSRKQ</sequence>
<feature type="transmembrane region" description="Helical" evidence="1">
    <location>
        <begin position="20"/>
        <end position="39"/>
    </location>
</feature>
<evidence type="ECO:0000256" key="1">
    <source>
        <dbReference type="SAM" id="Phobius"/>
    </source>
</evidence>
<gene>
    <name evidence="2" type="ORF">ENI09_00220</name>
</gene>
<organism evidence="2">
    <name type="scientific">candidate division WWE3 bacterium</name>
    <dbReference type="NCBI Taxonomy" id="2053526"/>
    <lineage>
        <taxon>Bacteria</taxon>
        <taxon>Katanobacteria</taxon>
    </lineage>
</organism>
<keyword evidence="1" id="KW-1133">Transmembrane helix</keyword>
<proteinExistence type="predicted"/>
<dbReference type="EMBL" id="DRHH01000008">
    <property type="protein sequence ID" value="HEB13823.1"/>
    <property type="molecule type" value="Genomic_DNA"/>
</dbReference>
<accession>A0A7C1NMT8</accession>
<feature type="transmembrane region" description="Helical" evidence="1">
    <location>
        <begin position="81"/>
        <end position="103"/>
    </location>
</feature>
<name>A0A7C1NMT8_UNCKA</name>
<protein>
    <submittedName>
        <fullName evidence="2">Uncharacterized protein</fullName>
    </submittedName>
</protein>
<reference evidence="2" key="1">
    <citation type="journal article" date="2020" name="mSystems">
        <title>Genome- and Community-Level Interaction Insights into Carbon Utilization and Element Cycling Functions of Hydrothermarchaeota in Hydrothermal Sediment.</title>
        <authorList>
            <person name="Zhou Z."/>
            <person name="Liu Y."/>
            <person name="Xu W."/>
            <person name="Pan J."/>
            <person name="Luo Z.H."/>
            <person name="Li M."/>
        </authorList>
    </citation>
    <scope>NUCLEOTIDE SEQUENCE [LARGE SCALE GENOMIC DNA]</scope>
    <source>
        <strain evidence="2">HyVt-365</strain>
    </source>
</reference>
<dbReference type="Proteomes" id="UP000885744">
    <property type="component" value="Unassembled WGS sequence"/>
</dbReference>
<keyword evidence="1" id="KW-0472">Membrane</keyword>
<dbReference type="AlphaFoldDB" id="A0A7C1NMT8"/>
<comment type="caution">
    <text evidence="2">The sequence shown here is derived from an EMBL/GenBank/DDBJ whole genome shotgun (WGS) entry which is preliminary data.</text>
</comment>
<keyword evidence="1" id="KW-0812">Transmembrane</keyword>
<evidence type="ECO:0000313" key="2">
    <source>
        <dbReference type="EMBL" id="HEB13823.1"/>
    </source>
</evidence>
<feature type="transmembrane region" description="Helical" evidence="1">
    <location>
        <begin position="51"/>
        <end position="69"/>
    </location>
</feature>